<proteinExistence type="inferred from homology"/>
<feature type="compositionally biased region" description="Polar residues" evidence="23">
    <location>
        <begin position="859"/>
        <end position="889"/>
    </location>
</feature>
<dbReference type="GO" id="GO:0045786">
    <property type="term" value="P:negative regulation of cell cycle"/>
    <property type="evidence" value="ECO:0007669"/>
    <property type="project" value="TreeGrafter"/>
</dbReference>
<evidence type="ECO:0000256" key="16">
    <source>
        <dbReference type="ARBA" id="ARBA00023015"/>
    </source>
</evidence>
<evidence type="ECO:0000256" key="17">
    <source>
        <dbReference type="ARBA" id="ARBA00023125"/>
    </source>
</evidence>
<comment type="catalytic activity">
    <reaction evidence="20">
        <text>L-threonyl-[protein] + ATP = O-phospho-L-threonyl-[protein] + ADP + H(+)</text>
        <dbReference type="Rhea" id="RHEA:46608"/>
        <dbReference type="Rhea" id="RHEA-COMP:11060"/>
        <dbReference type="Rhea" id="RHEA-COMP:11605"/>
        <dbReference type="ChEBI" id="CHEBI:15378"/>
        <dbReference type="ChEBI" id="CHEBI:30013"/>
        <dbReference type="ChEBI" id="CHEBI:30616"/>
        <dbReference type="ChEBI" id="CHEBI:61977"/>
        <dbReference type="ChEBI" id="CHEBI:456216"/>
        <dbReference type="EC" id="2.7.11.1"/>
    </reaction>
</comment>
<dbReference type="GO" id="GO:0006357">
    <property type="term" value="P:regulation of transcription by RNA polymerase II"/>
    <property type="evidence" value="ECO:0007669"/>
    <property type="project" value="TreeGrafter"/>
</dbReference>
<sequence length="1639" mass="183208">MDSQKTQQNAWGITSTKPTETMSFAEIMSEEYAHRVHNQEQKRFEERLLQQSKQESSDADIASSINTQSQLYSTIANGPPTINQEKLSQDGEWEDYSALLAASQEDTIGCDSDAVIAQMLQSQFDHEYNEELRRIENKRNKDSKVTVTLDKFRRNGDLEFLNDSDDSLELDDEASGHKRDWDRFETNEKILDAIPKCGFKVDKEGEMITKHDPQLCGVRNACRVMSFPPEFPTGDGAGFDMKLSNQVFNQLKTYSRRGNKKNKMHDRKANVATAEMGVDAPTRLLLYKLINNQILEQINGIISTGKEAVILHANSDPTYADNASGSGGTICSPHLLPKECAIKIFKTTLNEFKQRDRYIKDDYRFKDRFSKQNNRVIINMWAEKEMHNIMRMQSVGINCPDVVILKKHVLVMSFIGDNHNAAPKLKDARLSQSELSIAYEEIVATMYKLYNEAKLIHADLSEYNILWYDDKCWIIDVAQSVEPEHPSALEFLMRDCGNIINFFEKRGLPNIYTKEQLFEYITSLNAETHNAAMLERIHTRGASIAQATAPSQELCPDELKPLAYPFDLAWEKSQRERQQQTSKECESESCNSNVDKAACAFEVLKINTISVEQANKFCGSDKKIKLWNPKTGLLLKTYGGHADEVTDASGSCDSCYIVSSSLDKSIIYWDVSTGVPVRRLRGHAGGVRCVCFNEDSSIAISGGRDNAVFCWDIRTRRLEPVQVMKDARDCITTVQTNEHKIITSSLDGCIRQYDIRVGELVCDKIGEPITFLKLTRDEQCIVAACQDSTVRLIDCDTGSLLSEYKGHKAEDFHIECGIMANDAHIVSGTSEGCAVVWDLLDGKILQRIQLNNSANTMSTVTRSASASPSVGHSNNQQNQHNPTERQNFPHSVVDPNNFPLKSITDVVNFFRRSLEAGASANGSEPDLTLLSIVAGYIELSLTTGDAALAAEHALSNAASNTTISSPPLLAAVVGSPLSSAQNCGIIKSNSVPFPVVTYELVSSLYKKFQSILSVVEKPKSAQNRQATREIIKKVSDVIWHSLIRSSYKDRAHLQNLYSYLSGNKLDCFGVALAVVAGCQLLGYRDVHLAISEDHAWVVFGSKQIECIEVTWHGKGSEDKRGQDITAGIESGSWLYLSGLAVVCDRAMEVAAVVSAINISMTTNSDCVEVADMQQKLLWLLYDMGHLTKYPMALGTLGELEEISPSPKRISCEQLYKEAIQSARKFYHNHHVYPYTYQGNFYNRLLKYRDAFASWANAADVIRLYTYSCRDDEEIYKELLDIANEMIPHVMKTESSGHSARSILRDSEVFANLLRFYDGICQWEEDSLTPILHIGWAKPLVNNITKFDYDIRSQVVIKVPEDEEIASTKKSTEATTSSLKEDTTPNEVPKVEKKHVIVDAKKDETNNCNINNNNFKKEEKSSGDVKKTDITATLADLTAACGEKILNPDFLLQGGGEPFAEQKKHLEQRQNVCKNDSTNGLKNVPNKDTVVTNVVQMDISNTNTKLLQENEKESCTEIKTHSPTDEDPFEFMMKRPVITLYSQKMKGLKDLLLAEKLNTHAISLQVTAQSVASKKIRGIDKLGNHTTTSTYATAHVPGNNLQSLHTNYNAVLSDSNTNSNDNGSTATTIAASRPKRSRRE</sequence>
<dbReference type="GO" id="GO:0006325">
    <property type="term" value="P:chromatin organization"/>
    <property type="evidence" value="ECO:0007669"/>
    <property type="project" value="UniProtKB-KW"/>
</dbReference>
<keyword evidence="11" id="KW-0547">Nucleotide-binding</keyword>
<dbReference type="CDD" id="cd14456">
    <property type="entry name" value="Menin"/>
    <property type="match status" value="1"/>
</dbReference>
<dbReference type="CDD" id="cd00200">
    <property type="entry name" value="WD40"/>
    <property type="match status" value="1"/>
</dbReference>
<dbReference type="InterPro" id="IPR036322">
    <property type="entry name" value="WD40_repeat_dom_sf"/>
</dbReference>
<dbReference type="GO" id="GO:0035097">
    <property type="term" value="C:histone methyltransferase complex"/>
    <property type="evidence" value="ECO:0007669"/>
    <property type="project" value="TreeGrafter"/>
</dbReference>
<dbReference type="InterPro" id="IPR000687">
    <property type="entry name" value="RIO_kinase"/>
</dbReference>
<dbReference type="Pfam" id="PF00400">
    <property type="entry name" value="WD40"/>
    <property type="match status" value="2"/>
</dbReference>
<evidence type="ECO:0000256" key="9">
    <source>
        <dbReference type="ARBA" id="ARBA00022679"/>
    </source>
</evidence>
<feature type="repeat" description="WD" evidence="22">
    <location>
        <begin position="638"/>
        <end position="679"/>
    </location>
</feature>
<evidence type="ECO:0000256" key="11">
    <source>
        <dbReference type="ARBA" id="ARBA00022741"/>
    </source>
</evidence>
<comment type="catalytic activity">
    <reaction evidence="21">
        <text>L-seryl-[protein] + ATP = O-phospho-L-seryl-[protein] + ADP + H(+)</text>
        <dbReference type="Rhea" id="RHEA:17989"/>
        <dbReference type="Rhea" id="RHEA-COMP:9863"/>
        <dbReference type="Rhea" id="RHEA-COMP:11604"/>
        <dbReference type="ChEBI" id="CHEBI:15378"/>
        <dbReference type="ChEBI" id="CHEBI:29999"/>
        <dbReference type="ChEBI" id="CHEBI:30616"/>
        <dbReference type="ChEBI" id="CHEBI:83421"/>
        <dbReference type="ChEBI" id="CHEBI:456216"/>
        <dbReference type="EC" id="2.7.11.1"/>
    </reaction>
</comment>
<dbReference type="RefSeq" id="XP_011213968.2">
    <property type="nucleotide sequence ID" value="XM_011215666.4"/>
</dbReference>
<dbReference type="GO" id="GO:0000976">
    <property type="term" value="F:transcription cis-regulatory region binding"/>
    <property type="evidence" value="ECO:0007669"/>
    <property type="project" value="TreeGrafter"/>
</dbReference>
<dbReference type="Gene3D" id="1.10.510.10">
    <property type="entry name" value="Transferase(Phosphotransferase) domain 1"/>
    <property type="match status" value="1"/>
</dbReference>
<dbReference type="CDD" id="cd05146">
    <property type="entry name" value="RIO3_euk"/>
    <property type="match status" value="1"/>
</dbReference>
<evidence type="ECO:0000256" key="21">
    <source>
        <dbReference type="ARBA" id="ARBA00048679"/>
    </source>
</evidence>
<evidence type="ECO:0000256" key="14">
    <source>
        <dbReference type="ARBA" id="ARBA00022842"/>
    </source>
</evidence>
<evidence type="ECO:0000256" key="15">
    <source>
        <dbReference type="ARBA" id="ARBA00022853"/>
    </source>
</evidence>
<feature type="repeat" description="WD" evidence="22">
    <location>
        <begin position="680"/>
        <end position="721"/>
    </location>
</feature>
<dbReference type="InterPro" id="IPR006141">
    <property type="entry name" value="Intein_N"/>
</dbReference>
<evidence type="ECO:0000256" key="4">
    <source>
        <dbReference type="ARBA" id="ARBA00012513"/>
    </source>
</evidence>
<dbReference type="SUPFAM" id="SSF56112">
    <property type="entry name" value="Protein kinase-like (PK-like)"/>
    <property type="match status" value="1"/>
</dbReference>
<comment type="similarity">
    <text evidence="3">Belongs to the protein kinase superfamily. RIO-type Ser/Thr kinase family.</text>
</comment>
<evidence type="ECO:0000313" key="26">
    <source>
        <dbReference type="RefSeq" id="XP_011213968.2"/>
    </source>
</evidence>
<feature type="region of interest" description="Disordered" evidence="23">
    <location>
        <begin position="859"/>
        <end position="893"/>
    </location>
</feature>
<keyword evidence="10" id="KW-0479">Metal-binding</keyword>
<dbReference type="InterPro" id="IPR018935">
    <property type="entry name" value="RIO_kinase_CS"/>
</dbReference>
<feature type="compositionally biased region" description="Basic and acidic residues" evidence="23">
    <location>
        <begin position="1378"/>
        <end position="1387"/>
    </location>
</feature>
<keyword evidence="25" id="KW-1185">Reference proteome</keyword>
<dbReference type="KEGG" id="bdr:105233553"/>
<feature type="compositionally biased region" description="Low complexity" evidence="23">
    <location>
        <begin position="1612"/>
        <end position="1627"/>
    </location>
</feature>
<reference evidence="25" key="1">
    <citation type="submission" date="2025-05" db="UniProtKB">
        <authorList>
            <consortium name="RefSeq"/>
        </authorList>
    </citation>
    <scope>NUCLEOTIDE SEQUENCE [LARGE SCALE GENOMIC DNA]</scope>
</reference>
<name>A0A6I9VSH5_BACDO</name>
<dbReference type="PROSITE" id="PS50082">
    <property type="entry name" value="WD_REPEATS_2"/>
    <property type="match status" value="2"/>
</dbReference>
<organism evidence="25 26">
    <name type="scientific">Bactrocera dorsalis</name>
    <name type="common">Oriental fruit fly</name>
    <name type="synonym">Dacus dorsalis</name>
    <dbReference type="NCBI Taxonomy" id="27457"/>
    <lineage>
        <taxon>Eukaryota</taxon>
        <taxon>Metazoa</taxon>
        <taxon>Ecdysozoa</taxon>
        <taxon>Arthropoda</taxon>
        <taxon>Hexapoda</taxon>
        <taxon>Insecta</taxon>
        <taxon>Pterygota</taxon>
        <taxon>Neoptera</taxon>
        <taxon>Endopterygota</taxon>
        <taxon>Diptera</taxon>
        <taxon>Brachycera</taxon>
        <taxon>Muscomorpha</taxon>
        <taxon>Tephritoidea</taxon>
        <taxon>Tephritidae</taxon>
        <taxon>Bactrocera</taxon>
        <taxon>Bactrocera</taxon>
    </lineage>
</organism>
<dbReference type="PANTHER" id="PTHR12693">
    <property type="entry name" value="MENIN"/>
    <property type="match status" value="1"/>
</dbReference>
<evidence type="ECO:0000256" key="6">
    <source>
        <dbReference type="ARBA" id="ARBA00022491"/>
    </source>
</evidence>
<keyword evidence="13" id="KW-0067">ATP-binding</keyword>
<dbReference type="PROSITE" id="PS01245">
    <property type="entry name" value="RIO1"/>
    <property type="match status" value="1"/>
</dbReference>
<feature type="domain" description="RIO kinase" evidence="24">
    <location>
        <begin position="267"/>
        <end position="523"/>
    </location>
</feature>
<feature type="region of interest" description="Disordered" evidence="23">
    <location>
        <begin position="1363"/>
        <end position="1387"/>
    </location>
</feature>
<comment type="subcellular location">
    <subcellularLocation>
        <location evidence="2">Cytoplasmic vesicle</location>
        <location evidence="2">Autophagosome</location>
    </subcellularLocation>
    <subcellularLocation>
        <location evidence="1">Nucleus</location>
    </subcellularLocation>
</comment>
<keyword evidence="14" id="KW-0460">Magnesium</keyword>
<evidence type="ECO:0000256" key="2">
    <source>
        <dbReference type="ARBA" id="ARBA00004419"/>
    </source>
</evidence>
<reference evidence="26" key="2">
    <citation type="submission" date="2025-08" db="UniProtKB">
        <authorList>
            <consortium name="RefSeq"/>
        </authorList>
    </citation>
    <scope>IDENTIFICATION</scope>
    <source>
        <tissue evidence="26">Adult</tissue>
    </source>
</reference>
<evidence type="ECO:0000256" key="13">
    <source>
        <dbReference type="ARBA" id="ARBA00022840"/>
    </source>
</evidence>
<gene>
    <name evidence="26" type="primary">LOC105233553</name>
</gene>
<dbReference type="Pfam" id="PF01163">
    <property type="entry name" value="RIO1"/>
    <property type="match status" value="1"/>
</dbReference>
<keyword evidence="18" id="KW-0804">Transcription</keyword>
<keyword evidence="12" id="KW-0418">Kinase</keyword>
<dbReference type="PROSITE" id="PS50294">
    <property type="entry name" value="WD_REPEATS_REGION"/>
    <property type="match status" value="2"/>
</dbReference>
<dbReference type="FunCoup" id="A0A6I9VSH5">
    <property type="interactions" value="1989"/>
</dbReference>
<dbReference type="Gene3D" id="3.30.200.20">
    <property type="entry name" value="Phosphorylase Kinase, domain 1"/>
    <property type="match status" value="1"/>
</dbReference>
<dbReference type="Proteomes" id="UP001652620">
    <property type="component" value="Chromosome 1"/>
</dbReference>
<evidence type="ECO:0000256" key="18">
    <source>
        <dbReference type="ARBA" id="ARBA00023163"/>
    </source>
</evidence>
<dbReference type="InterPro" id="IPR018934">
    <property type="entry name" value="RIO_dom"/>
</dbReference>
<dbReference type="OrthoDB" id="5962932at2759"/>
<accession>A0A6I9VSH5</accession>
<keyword evidence="9" id="KW-0808">Transferase</keyword>
<dbReference type="AlphaFoldDB" id="A0A6I9VSH5"/>
<dbReference type="PANTHER" id="PTHR12693:SF3">
    <property type="entry name" value="MENIN"/>
    <property type="match status" value="1"/>
</dbReference>
<evidence type="ECO:0000256" key="1">
    <source>
        <dbReference type="ARBA" id="ARBA00004123"/>
    </source>
</evidence>
<dbReference type="GO" id="GO:0008285">
    <property type="term" value="P:negative regulation of cell population proliferation"/>
    <property type="evidence" value="ECO:0007669"/>
    <property type="project" value="TreeGrafter"/>
</dbReference>
<evidence type="ECO:0000256" key="20">
    <source>
        <dbReference type="ARBA" id="ARBA00047899"/>
    </source>
</evidence>
<dbReference type="InterPro" id="IPR015943">
    <property type="entry name" value="WD40/YVTN_repeat-like_dom_sf"/>
</dbReference>
<evidence type="ECO:0000256" key="10">
    <source>
        <dbReference type="ARBA" id="ARBA00022723"/>
    </source>
</evidence>
<feature type="region of interest" description="Disordered" evidence="23">
    <location>
        <begin position="1612"/>
        <end position="1639"/>
    </location>
</feature>
<evidence type="ECO:0000256" key="5">
    <source>
        <dbReference type="ARBA" id="ARBA00021162"/>
    </source>
</evidence>
<dbReference type="InParanoid" id="A0A6I9VSH5"/>
<evidence type="ECO:0000256" key="8">
    <source>
        <dbReference type="ARBA" id="ARBA00022553"/>
    </source>
</evidence>
<dbReference type="InterPro" id="IPR007747">
    <property type="entry name" value="Menin"/>
</dbReference>
<dbReference type="InterPro" id="IPR011009">
    <property type="entry name" value="Kinase-like_dom_sf"/>
</dbReference>
<keyword evidence="7" id="KW-0723">Serine/threonine-protein kinase</keyword>
<dbReference type="PROSITE" id="PS50817">
    <property type="entry name" value="INTEIN_N_TER"/>
    <property type="match status" value="1"/>
</dbReference>
<protein>
    <recommendedName>
        <fullName evidence="5">Menin</fullName>
        <ecNumber evidence="4">2.7.11.1</ecNumber>
    </recommendedName>
</protein>
<evidence type="ECO:0000259" key="24">
    <source>
        <dbReference type="SMART" id="SM00090"/>
    </source>
</evidence>
<evidence type="ECO:0000256" key="12">
    <source>
        <dbReference type="ARBA" id="ARBA00022777"/>
    </source>
</evidence>
<evidence type="ECO:0000313" key="25">
    <source>
        <dbReference type="Proteomes" id="UP001652620"/>
    </source>
</evidence>
<dbReference type="Gene3D" id="2.130.10.10">
    <property type="entry name" value="YVTN repeat-like/Quinoprotein amine dehydrogenase"/>
    <property type="match status" value="1"/>
</dbReference>
<dbReference type="SMART" id="SM00320">
    <property type="entry name" value="WD40"/>
    <property type="match status" value="6"/>
</dbReference>
<dbReference type="Pfam" id="PF05053">
    <property type="entry name" value="Menin"/>
    <property type="match status" value="1"/>
</dbReference>
<dbReference type="GO" id="GO:0003682">
    <property type="term" value="F:chromatin binding"/>
    <property type="evidence" value="ECO:0007669"/>
    <property type="project" value="TreeGrafter"/>
</dbReference>
<keyword evidence="17" id="KW-0238">DNA-binding</keyword>
<evidence type="ECO:0000256" key="7">
    <source>
        <dbReference type="ARBA" id="ARBA00022527"/>
    </source>
</evidence>
<evidence type="ECO:0000256" key="22">
    <source>
        <dbReference type="PROSITE-ProRule" id="PRU00221"/>
    </source>
</evidence>
<evidence type="ECO:0000256" key="23">
    <source>
        <dbReference type="SAM" id="MobiDB-lite"/>
    </source>
</evidence>
<dbReference type="InterPro" id="IPR001680">
    <property type="entry name" value="WD40_rpt"/>
</dbReference>
<dbReference type="GO" id="GO:0000403">
    <property type="term" value="F:Y-form DNA binding"/>
    <property type="evidence" value="ECO:0007669"/>
    <property type="project" value="TreeGrafter"/>
</dbReference>
<dbReference type="EC" id="2.7.11.1" evidence="4"/>
<keyword evidence="19" id="KW-0539">Nucleus</keyword>
<evidence type="ECO:0000256" key="19">
    <source>
        <dbReference type="ARBA" id="ARBA00023242"/>
    </source>
</evidence>
<dbReference type="GeneID" id="105233553"/>
<dbReference type="SMART" id="SM00090">
    <property type="entry name" value="RIO"/>
    <property type="match status" value="1"/>
</dbReference>
<keyword evidence="6" id="KW-0678">Repressor</keyword>
<evidence type="ECO:0000256" key="3">
    <source>
        <dbReference type="ARBA" id="ARBA00009196"/>
    </source>
</evidence>
<dbReference type="SUPFAM" id="SSF50978">
    <property type="entry name" value="WD40 repeat-like"/>
    <property type="match status" value="1"/>
</dbReference>
<keyword evidence="8" id="KW-0597">Phosphoprotein</keyword>
<keyword evidence="16" id="KW-0805">Transcription regulation</keyword>
<keyword evidence="15" id="KW-0156">Chromatin regulator</keyword>
<keyword evidence="22" id="KW-0853">WD repeat</keyword>
<dbReference type="GO" id="GO:0000785">
    <property type="term" value="C:chromatin"/>
    <property type="evidence" value="ECO:0007669"/>
    <property type="project" value="TreeGrafter"/>
</dbReference>